<dbReference type="Proteomes" id="UP000053617">
    <property type="component" value="Unassembled WGS sequence"/>
</dbReference>
<dbReference type="VEuPathDB" id="FungiDB:Z518_03938"/>
<dbReference type="PANTHER" id="PTHR42707">
    <property type="entry name" value="ACYL-COA DEHYDROGENASE"/>
    <property type="match status" value="1"/>
</dbReference>
<dbReference type="HOGENOM" id="CLU_2559541_0_0_1"/>
<dbReference type="STRING" id="1442369.A0A0D2IJT5"/>
<protein>
    <submittedName>
        <fullName evidence="2">Rhinocladiella mackenziei CBS 650.93 unplaced genomic scaffold supercont1.3, whole genome shotgun sequence</fullName>
    </submittedName>
</protein>
<name>A0A0D2IJT5_9EURO</name>
<accession>A0A0D2IJT5</accession>
<evidence type="ECO:0000313" key="2">
    <source>
        <dbReference type="EMBL" id="KIX05964.1"/>
    </source>
</evidence>
<sequence length="82" mass="8762">MAGMTVKYRSHVLLVFFGVALLGASEEGYGVTGLQACMESLGGVGYCEDNEDGGIMNIVHLFRNSVVETIWEGTMSVVAEDV</sequence>
<dbReference type="GeneID" id="25292009"/>
<proteinExistence type="predicted"/>
<keyword evidence="3" id="KW-1185">Reference proteome</keyword>
<evidence type="ECO:0000256" key="1">
    <source>
        <dbReference type="SAM" id="SignalP"/>
    </source>
</evidence>
<dbReference type="Gene3D" id="1.20.140.10">
    <property type="entry name" value="Butyryl-CoA Dehydrogenase, subunit A, domain 3"/>
    <property type="match status" value="1"/>
</dbReference>
<keyword evidence="1" id="KW-0732">Signal</keyword>
<feature type="chain" id="PRO_5002244085" evidence="1">
    <location>
        <begin position="26"/>
        <end position="82"/>
    </location>
</feature>
<organism evidence="2 3">
    <name type="scientific">Rhinocladiella mackenziei CBS 650.93</name>
    <dbReference type="NCBI Taxonomy" id="1442369"/>
    <lineage>
        <taxon>Eukaryota</taxon>
        <taxon>Fungi</taxon>
        <taxon>Dikarya</taxon>
        <taxon>Ascomycota</taxon>
        <taxon>Pezizomycotina</taxon>
        <taxon>Eurotiomycetes</taxon>
        <taxon>Chaetothyriomycetidae</taxon>
        <taxon>Chaetothyriales</taxon>
        <taxon>Herpotrichiellaceae</taxon>
        <taxon>Rhinocladiella</taxon>
    </lineage>
</organism>
<dbReference type="RefSeq" id="XP_013273100.1">
    <property type="nucleotide sequence ID" value="XM_013417646.1"/>
</dbReference>
<dbReference type="AlphaFoldDB" id="A0A0D2IJT5"/>
<dbReference type="InterPro" id="IPR052904">
    <property type="entry name" value="Acyl-CoA_dehydrogenase-like"/>
</dbReference>
<evidence type="ECO:0000313" key="3">
    <source>
        <dbReference type="Proteomes" id="UP000053617"/>
    </source>
</evidence>
<dbReference type="OrthoDB" id="10251155at2759"/>
<reference evidence="2 3" key="1">
    <citation type="submission" date="2015-01" db="EMBL/GenBank/DDBJ databases">
        <title>The Genome Sequence of Rhinocladiella mackenzie CBS 650.93.</title>
        <authorList>
            <consortium name="The Broad Institute Genomics Platform"/>
            <person name="Cuomo C."/>
            <person name="de Hoog S."/>
            <person name="Gorbushina A."/>
            <person name="Stielow B."/>
            <person name="Teixiera M."/>
            <person name="Abouelleil A."/>
            <person name="Chapman S.B."/>
            <person name="Priest M."/>
            <person name="Young S.K."/>
            <person name="Wortman J."/>
            <person name="Nusbaum C."/>
            <person name="Birren B."/>
        </authorList>
    </citation>
    <scope>NUCLEOTIDE SEQUENCE [LARGE SCALE GENOMIC DNA]</scope>
    <source>
        <strain evidence="2 3">CBS 650.93</strain>
    </source>
</reference>
<dbReference type="PANTHER" id="PTHR42707:SF2">
    <property type="entry name" value="ACD11 DEHYDROGENASE"/>
    <property type="match status" value="1"/>
</dbReference>
<dbReference type="EMBL" id="KN847477">
    <property type="protein sequence ID" value="KIX05964.1"/>
    <property type="molecule type" value="Genomic_DNA"/>
</dbReference>
<feature type="signal peptide" evidence="1">
    <location>
        <begin position="1"/>
        <end position="25"/>
    </location>
</feature>
<gene>
    <name evidence="2" type="ORF">Z518_03938</name>
</gene>
<dbReference type="GO" id="GO:0003995">
    <property type="term" value="F:acyl-CoA dehydrogenase activity"/>
    <property type="evidence" value="ECO:0007669"/>
    <property type="project" value="TreeGrafter"/>
</dbReference>
<dbReference type="InterPro" id="IPR036250">
    <property type="entry name" value="AcylCo_DH-like_C"/>
</dbReference>
<dbReference type="SUPFAM" id="SSF47203">
    <property type="entry name" value="Acyl-CoA dehydrogenase C-terminal domain-like"/>
    <property type="match status" value="1"/>
</dbReference>